<evidence type="ECO:0000313" key="11">
    <source>
        <dbReference type="Proteomes" id="UP001241110"/>
    </source>
</evidence>
<comment type="function">
    <text evidence="7 8">Key enzyme in folate metabolism. Catalyzes an essential reaction for de novo glycine and purine synthesis, and for DNA precursor synthesis.</text>
</comment>
<organism evidence="10 11">
    <name type="scientific">Xanthocytophaga flava</name>
    <dbReference type="NCBI Taxonomy" id="3048013"/>
    <lineage>
        <taxon>Bacteria</taxon>
        <taxon>Pseudomonadati</taxon>
        <taxon>Bacteroidota</taxon>
        <taxon>Cytophagia</taxon>
        <taxon>Cytophagales</taxon>
        <taxon>Rhodocytophagaceae</taxon>
        <taxon>Xanthocytophaga</taxon>
    </lineage>
</organism>
<dbReference type="Pfam" id="PF00186">
    <property type="entry name" value="DHFR_1"/>
    <property type="match status" value="1"/>
</dbReference>
<dbReference type="GO" id="GO:0046655">
    <property type="term" value="P:folic acid metabolic process"/>
    <property type="evidence" value="ECO:0007669"/>
    <property type="project" value="TreeGrafter"/>
</dbReference>
<dbReference type="InterPro" id="IPR012259">
    <property type="entry name" value="DHFR"/>
</dbReference>
<comment type="caution">
    <text evidence="10">The sequence shown here is derived from an EMBL/GenBank/DDBJ whole genome shotgun (WGS) entry which is preliminary data.</text>
</comment>
<dbReference type="GO" id="GO:0046452">
    <property type="term" value="P:dihydrofolate metabolic process"/>
    <property type="evidence" value="ECO:0007669"/>
    <property type="project" value="TreeGrafter"/>
</dbReference>
<evidence type="ECO:0000256" key="2">
    <source>
        <dbReference type="ARBA" id="ARBA00009539"/>
    </source>
</evidence>
<dbReference type="Gene3D" id="3.40.430.10">
    <property type="entry name" value="Dihydrofolate Reductase, subunit A"/>
    <property type="match status" value="1"/>
</dbReference>
<dbReference type="FunFam" id="3.40.430.10:FF:000001">
    <property type="entry name" value="Dihydrofolate reductase"/>
    <property type="match status" value="1"/>
</dbReference>
<accession>A0AAE3QKY5</accession>
<dbReference type="EMBL" id="JASJOS010000005">
    <property type="protein sequence ID" value="MDJ1481272.1"/>
    <property type="molecule type" value="Genomic_DNA"/>
</dbReference>
<dbReference type="GO" id="GO:0004146">
    <property type="term" value="F:dihydrofolate reductase activity"/>
    <property type="evidence" value="ECO:0007669"/>
    <property type="project" value="UniProtKB-EC"/>
</dbReference>
<dbReference type="InterPro" id="IPR001796">
    <property type="entry name" value="DHFR_dom"/>
</dbReference>
<dbReference type="Proteomes" id="UP001241110">
    <property type="component" value="Unassembled WGS sequence"/>
</dbReference>
<keyword evidence="4 8" id="KW-0554">One-carbon metabolism</keyword>
<dbReference type="GO" id="GO:0006730">
    <property type="term" value="P:one-carbon metabolic process"/>
    <property type="evidence" value="ECO:0007669"/>
    <property type="project" value="UniProtKB-KW"/>
</dbReference>
<evidence type="ECO:0000256" key="7">
    <source>
        <dbReference type="ARBA" id="ARBA00025067"/>
    </source>
</evidence>
<protein>
    <recommendedName>
        <fullName evidence="3 8">Dihydrofolate reductase</fullName>
        <ecNumber evidence="3 8">1.5.1.3</ecNumber>
    </recommendedName>
</protein>
<dbReference type="PIRSF" id="PIRSF000194">
    <property type="entry name" value="DHFR"/>
    <property type="match status" value="1"/>
</dbReference>
<evidence type="ECO:0000256" key="5">
    <source>
        <dbReference type="ARBA" id="ARBA00022857"/>
    </source>
</evidence>
<dbReference type="SUPFAM" id="SSF53597">
    <property type="entry name" value="Dihydrofolate reductase-like"/>
    <property type="match status" value="1"/>
</dbReference>
<dbReference type="PANTHER" id="PTHR48069">
    <property type="entry name" value="DIHYDROFOLATE REDUCTASE"/>
    <property type="match status" value="1"/>
</dbReference>
<evidence type="ECO:0000256" key="6">
    <source>
        <dbReference type="ARBA" id="ARBA00023002"/>
    </source>
</evidence>
<dbReference type="RefSeq" id="WP_313978817.1">
    <property type="nucleotide sequence ID" value="NZ_JASJOS010000005.1"/>
</dbReference>
<keyword evidence="6 8" id="KW-0560">Oxidoreductase</keyword>
<evidence type="ECO:0000259" key="9">
    <source>
        <dbReference type="PROSITE" id="PS51330"/>
    </source>
</evidence>
<dbReference type="PANTHER" id="PTHR48069:SF3">
    <property type="entry name" value="DIHYDROFOLATE REDUCTASE"/>
    <property type="match status" value="1"/>
</dbReference>
<evidence type="ECO:0000313" key="10">
    <source>
        <dbReference type="EMBL" id="MDJ1481272.1"/>
    </source>
</evidence>
<dbReference type="GO" id="GO:0005829">
    <property type="term" value="C:cytosol"/>
    <property type="evidence" value="ECO:0007669"/>
    <property type="project" value="TreeGrafter"/>
</dbReference>
<evidence type="ECO:0000256" key="3">
    <source>
        <dbReference type="ARBA" id="ARBA00012856"/>
    </source>
</evidence>
<name>A0AAE3QKY5_9BACT</name>
<comment type="catalytic activity">
    <reaction evidence="8">
        <text>(6S)-5,6,7,8-tetrahydrofolate + NADP(+) = 7,8-dihydrofolate + NADPH + H(+)</text>
        <dbReference type="Rhea" id="RHEA:15009"/>
        <dbReference type="ChEBI" id="CHEBI:15378"/>
        <dbReference type="ChEBI" id="CHEBI:57451"/>
        <dbReference type="ChEBI" id="CHEBI:57453"/>
        <dbReference type="ChEBI" id="CHEBI:57783"/>
        <dbReference type="ChEBI" id="CHEBI:58349"/>
        <dbReference type="EC" id="1.5.1.3"/>
    </reaction>
</comment>
<dbReference type="GO" id="GO:0070401">
    <property type="term" value="F:NADP+ binding"/>
    <property type="evidence" value="ECO:0007669"/>
    <property type="project" value="UniProtKB-ARBA"/>
</dbReference>
<keyword evidence="5 8" id="KW-0521">NADP</keyword>
<reference evidence="10" key="1">
    <citation type="submission" date="2023-05" db="EMBL/GenBank/DDBJ databases">
        <authorList>
            <person name="Zhang X."/>
        </authorList>
    </citation>
    <scope>NUCLEOTIDE SEQUENCE</scope>
    <source>
        <strain evidence="10">YF14B1</strain>
    </source>
</reference>
<evidence type="ECO:0000256" key="4">
    <source>
        <dbReference type="ARBA" id="ARBA00022563"/>
    </source>
</evidence>
<dbReference type="InterPro" id="IPR024072">
    <property type="entry name" value="DHFR-like_dom_sf"/>
</dbReference>
<feature type="domain" description="DHFR" evidence="9">
    <location>
        <begin position="2"/>
        <end position="162"/>
    </location>
</feature>
<dbReference type="PRINTS" id="PR00070">
    <property type="entry name" value="DHFR"/>
</dbReference>
<evidence type="ECO:0000256" key="1">
    <source>
        <dbReference type="ARBA" id="ARBA00004903"/>
    </source>
</evidence>
<comment type="pathway">
    <text evidence="1 8">Cofactor biosynthesis; tetrahydrofolate biosynthesis; 5,6,7,8-tetrahydrofolate from 7,8-dihydrofolate: step 1/1.</text>
</comment>
<dbReference type="GO" id="GO:0046654">
    <property type="term" value="P:tetrahydrofolate biosynthetic process"/>
    <property type="evidence" value="ECO:0007669"/>
    <property type="project" value="InterPro"/>
</dbReference>
<evidence type="ECO:0000256" key="8">
    <source>
        <dbReference type="PIRNR" id="PIRNR000194"/>
    </source>
</evidence>
<dbReference type="CDD" id="cd00209">
    <property type="entry name" value="DHFR"/>
    <property type="match status" value="1"/>
</dbReference>
<dbReference type="EC" id="1.5.1.3" evidence="3 8"/>
<gene>
    <name evidence="10" type="ORF">QNI16_12310</name>
</gene>
<sequence length="164" mass="18897">MQISIIAAFTENRVLGKDNQLIWHLPEDLKNFKRLTSSHPIIMGRKTFESLGRPLPNRTNIIITRNPDYQATGCMIVSSLEEAIQKATNIDREEVFVIGGGEIYTQALPLTDTMYLTHVHTTLEGDTFFPVFSSQEWNIAYTQSFKKDEKHVYDFDIVTWKRLS</sequence>
<dbReference type="AlphaFoldDB" id="A0AAE3QKY5"/>
<proteinExistence type="inferred from homology"/>
<dbReference type="PROSITE" id="PS51330">
    <property type="entry name" value="DHFR_2"/>
    <property type="match status" value="1"/>
</dbReference>
<comment type="similarity">
    <text evidence="2 8">Belongs to the dihydrofolate reductase family.</text>
</comment>